<evidence type="ECO:0000256" key="5">
    <source>
        <dbReference type="ARBA" id="ARBA00023136"/>
    </source>
</evidence>
<evidence type="ECO:0000259" key="8">
    <source>
        <dbReference type="Pfam" id="PF05425"/>
    </source>
</evidence>
<comment type="subcellular location">
    <subcellularLocation>
        <location evidence="1">Cell membrane</location>
        <topology evidence="1">Multi-pass membrane protein</topology>
    </subcellularLocation>
</comment>
<organism evidence="9 10">
    <name type="scientific">Gordonia hydrophobica</name>
    <dbReference type="NCBI Taxonomy" id="40516"/>
    <lineage>
        <taxon>Bacteria</taxon>
        <taxon>Bacillati</taxon>
        <taxon>Actinomycetota</taxon>
        <taxon>Actinomycetes</taxon>
        <taxon>Mycobacteriales</taxon>
        <taxon>Gordoniaceae</taxon>
        <taxon>Gordonia</taxon>
    </lineage>
</organism>
<evidence type="ECO:0000256" key="6">
    <source>
        <dbReference type="SAM" id="MobiDB-lite"/>
    </source>
</evidence>
<evidence type="ECO:0000313" key="10">
    <source>
        <dbReference type="Proteomes" id="UP001479933"/>
    </source>
</evidence>
<accession>A0ABZ2U573</accession>
<evidence type="ECO:0000256" key="4">
    <source>
        <dbReference type="ARBA" id="ARBA00022989"/>
    </source>
</evidence>
<keyword evidence="5 7" id="KW-0472">Membrane</keyword>
<dbReference type="RefSeq" id="WP_066169812.1">
    <property type="nucleotide sequence ID" value="NZ_CP136137.1"/>
</dbReference>
<feature type="transmembrane region" description="Helical" evidence="7">
    <location>
        <begin position="242"/>
        <end position="266"/>
    </location>
</feature>
<evidence type="ECO:0000313" key="9">
    <source>
        <dbReference type="EMBL" id="WYY08880.1"/>
    </source>
</evidence>
<evidence type="ECO:0000256" key="2">
    <source>
        <dbReference type="ARBA" id="ARBA00022475"/>
    </source>
</evidence>
<proteinExistence type="predicted"/>
<evidence type="ECO:0000256" key="3">
    <source>
        <dbReference type="ARBA" id="ARBA00022692"/>
    </source>
</evidence>
<dbReference type="Pfam" id="PF05425">
    <property type="entry name" value="CopD"/>
    <property type="match status" value="1"/>
</dbReference>
<keyword evidence="4 7" id="KW-1133">Transmembrane helix</keyword>
<gene>
    <name evidence="9" type="ORF">RVF87_07440</name>
</gene>
<feature type="transmembrane region" description="Helical" evidence="7">
    <location>
        <begin position="174"/>
        <end position="192"/>
    </location>
</feature>
<dbReference type="EMBL" id="CP136137">
    <property type="protein sequence ID" value="WYY08880.1"/>
    <property type="molecule type" value="Genomic_DNA"/>
</dbReference>
<dbReference type="InterPro" id="IPR008457">
    <property type="entry name" value="Cu-R_CopD_dom"/>
</dbReference>
<dbReference type="PANTHER" id="PTHR34820">
    <property type="entry name" value="INNER MEMBRANE PROTEIN YEBZ"/>
    <property type="match status" value="1"/>
</dbReference>
<feature type="transmembrane region" description="Helical" evidence="7">
    <location>
        <begin position="272"/>
        <end position="296"/>
    </location>
</feature>
<dbReference type="Proteomes" id="UP001479933">
    <property type="component" value="Chromosome"/>
</dbReference>
<protein>
    <submittedName>
        <fullName evidence="9">CopD family protein</fullName>
    </submittedName>
</protein>
<dbReference type="InterPro" id="IPR032694">
    <property type="entry name" value="CopC/D"/>
</dbReference>
<dbReference type="PANTHER" id="PTHR34820:SF4">
    <property type="entry name" value="INNER MEMBRANE PROTEIN YEBZ"/>
    <property type="match status" value="1"/>
</dbReference>
<feature type="transmembrane region" description="Helical" evidence="7">
    <location>
        <begin position="138"/>
        <end position="162"/>
    </location>
</feature>
<reference evidence="9 10" key="1">
    <citation type="journal article" date="2023" name="Virus Evol.">
        <title>Computational host range prediction-The good, the bad, and the ugly.</title>
        <authorList>
            <person name="Howell A.A."/>
            <person name="Versoza C.J."/>
            <person name="Pfeifer S.P."/>
        </authorList>
    </citation>
    <scope>NUCLEOTIDE SEQUENCE [LARGE SCALE GENOMIC DNA]</scope>
    <source>
        <strain evidence="9 10">1610/1b</strain>
    </source>
</reference>
<name>A0ABZ2U573_9ACTN</name>
<feature type="transmembrane region" description="Helical" evidence="7">
    <location>
        <begin position="96"/>
        <end position="118"/>
    </location>
</feature>
<evidence type="ECO:0000256" key="1">
    <source>
        <dbReference type="ARBA" id="ARBA00004651"/>
    </source>
</evidence>
<feature type="transmembrane region" description="Helical" evidence="7">
    <location>
        <begin position="317"/>
        <end position="339"/>
    </location>
</feature>
<keyword evidence="3 7" id="KW-0812">Transmembrane</keyword>
<feature type="transmembrane region" description="Helical" evidence="7">
    <location>
        <begin position="61"/>
        <end position="84"/>
    </location>
</feature>
<feature type="transmembrane region" description="Helical" evidence="7">
    <location>
        <begin position="21"/>
        <end position="49"/>
    </location>
</feature>
<evidence type="ECO:0000256" key="7">
    <source>
        <dbReference type="SAM" id="Phobius"/>
    </source>
</evidence>
<keyword evidence="2" id="KW-1003">Cell membrane</keyword>
<sequence length="344" mass="35388">MTLMRPPAEDSTPEQRSEPAAAAPGTPLVTAGWIVLSCFVALIVAFLIAANPVTPTNAGLAIGRSVTFTSFTLLTGACLIPTLLAGRGAALGSARVMARWFALAGSLAAGFYLSMLTVDADPSGQASIANIVRFTSKFSLGAATAAGCLFGTLYVVMDVLAAARNSAAPWRGHLGIVVAIGALAPITLSGHASHSSFSFAEVMVFAMIGHVFAAMCWVGGLVALSALAMSRPHLLATALPRFSVIAAICVAVVAATGLLDGWLILINHGQSIGAIVTTRYGVLLLAKLVLLGLIGVSATQLRYRLLPHLADVSRAHVLRWLCFEAIVMALAFGVAGVLATSTPN</sequence>
<feature type="region of interest" description="Disordered" evidence="6">
    <location>
        <begin position="1"/>
        <end position="23"/>
    </location>
</feature>
<feature type="transmembrane region" description="Helical" evidence="7">
    <location>
        <begin position="204"/>
        <end position="230"/>
    </location>
</feature>
<feature type="domain" description="Copper resistance protein D" evidence="8">
    <location>
        <begin position="237"/>
        <end position="338"/>
    </location>
</feature>
<keyword evidence="10" id="KW-1185">Reference proteome</keyword>